<feature type="compositionally biased region" description="Low complexity" evidence="3">
    <location>
        <begin position="18"/>
        <end position="34"/>
    </location>
</feature>
<feature type="compositionally biased region" description="Pro residues" evidence="3">
    <location>
        <begin position="223"/>
        <end position="232"/>
    </location>
</feature>
<evidence type="ECO:0000313" key="5">
    <source>
        <dbReference type="EMBL" id="CCA17760.1"/>
    </source>
</evidence>
<feature type="region of interest" description="Disordered" evidence="3">
    <location>
        <begin position="221"/>
        <end position="241"/>
    </location>
</feature>
<evidence type="ECO:0000259" key="4">
    <source>
        <dbReference type="PROSITE" id="PS50089"/>
    </source>
</evidence>
<feature type="coiled-coil region" evidence="2">
    <location>
        <begin position="711"/>
        <end position="738"/>
    </location>
</feature>
<reference evidence="5" key="2">
    <citation type="submission" date="2011-02" db="EMBL/GenBank/DDBJ databases">
        <authorList>
            <person name="MacLean D."/>
        </authorList>
    </citation>
    <scope>NUCLEOTIDE SEQUENCE</scope>
</reference>
<dbReference type="GO" id="GO:0016567">
    <property type="term" value="P:protein ubiquitination"/>
    <property type="evidence" value="ECO:0007669"/>
    <property type="project" value="TreeGrafter"/>
</dbReference>
<dbReference type="InterPro" id="IPR001841">
    <property type="entry name" value="Znf_RING"/>
</dbReference>
<dbReference type="InterPro" id="IPR036322">
    <property type="entry name" value="WD40_repeat_dom_sf"/>
</dbReference>
<reference evidence="5" key="1">
    <citation type="journal article" date="2011" name="PLoS Biol.">
        <title>Gene gain and loss during evolution of obligate parasitism in the white rust pathogen of Arabidopsis thaliana.</title>
        <authorList>
            <person name="Kemen E."/>
            <person name="Gardiner A."/>
            <person name="Schultz-Larsen T."/>
            <person name="Kemen A.C."/>
            <person name="Balmuth A.L."/>
            <person name="Robert-Seilaniantz A."/>
            <person name="Bailey K."/>
            <person name="Holub E."/>
            <person name="Studholme D.J."/>
            <person name="Maclean D."/>
            <person name="Jones J.D."/>
        </authorList>
    </citation>
    <scope>NUCLEOTIDE SEQUENCE</scope>
</reference>
<feature type="compositionally biased region" description="Low complexity" evidence="3">
    <location>
        <begin position="46"/>
        <end position="61"/>
    </location>
</feature>
<gene>
    <name evidence="5" type="primary">AlNc14C40G3405</name>
    <name evidence="5" type="ORF">ALNC14_039030</name>
</gene>
<feature type="domain" description="RING-type" evidence="4">
    <location>
        <begin position="814"/>
        <end position="857"/>
    </location>
</feature>
<evidence type="ECO:0000256" key="2">
    <source>
        <dbReference type="SAM" id="Coils"/>
    </source>
</evidence>
<organism evidence="5">
    <name type="scientific">Albugo laibachii Nc14</name>
    <dbReference type="NCBI Taxonomy" id="890382"/>
    <lineage>
        <taxon>Eukaryota</taxon>
        <taxon>Sar</taxon>
        <taxon>Stramenopiles</taxon>
        <taxon>Oomycota</taxon>
        <taxon>Peronosporomycetes</taxon>
        <taxon>Albuginales</taxon>
        <taxon>Albuginaceae</taxon>
        <taxon>Albugo</taxon>
    </lineage>
</organism>
<dbReference type="HOGENOM" id="CLU_304122_0_0_1"/>
<dbReference type="GO" id="GO:0061630">
    <property type="term" value="F:ubiquitin protein ligase activity"/>
    <property type="evidence" value="ECO:0007669"/>
    <property type="project" value="TreeGrafter"/>
</dbReference>
<dbReference type="Gene3D" id="3.30.40.10">
    <property type="entry name" value="Zinc/RING finger domain, C3HC4 (zinc finger)"/>
    <property type="match status" value="1"/>
</dbReference>
<proteinExistence type="predicted"/>
<accession>F0W9E6</accession>
<keyword evidence="1" id="KW-0479">Metal-binding</keyword>
<dbReference type="GO" id="GO:0008270">
    <property type="term" value="F:zinc ion binding"/>
    <property type="evidence" value="ECO:0007669"/>
    <property type="project" value="UniProtKB-KW"/>
</dbReference>
<dbReference type="PANTHER" id="PTHR22696">
    <property type="entry name" value="E3 UBIQUITIN-PROTEIN LIGASE RNF26"/>
    <property type="match status" value="1"/>
</dbReference>
<dbReference type="AlphaFoldDB" id="F0W9E6"/>
<dbReference type="Gene3D" id="2.130.10.10">
    <property type="entry name" value="YVTN repeat-like/Quinoprotein amine dehydrogenase"/>
    <property type="match status" value="1"/>
</dbReference>
<feature type="coiled-coil region" evidence="2">
    <location>
        <begin position="767"/>
        <end position="794"/>
    </location>
</feature>
<protein>
    <submittedName>
        <fullName evidence="5">Uncharacterized protein AlNc14C40G3405</fullName>
    </submittedName>
</protein>
<name>F0W9E6_9STRA</name>
<dbReference type="PROSITE" id="PS50089">
    <property type="entry name" value="ZF_RING_2"/>
    <property type="match status" value="1"/>
</dbReference>
<sequence>MDSSQSDSHSAANESAASTLHPSHLPTLTSTLPSSPLPHPKSHDQSSAPSPHPRSSPNRSSLTRNEVNYEKMVRKNIRNATGKPSLKRGLAVVEYFRTKQLQENETEKRTKIAKSNPLPLFASPTRSPHRKMMQSHRSPRQLQSENSVLRGDKAPKCGSLTARLLSPMRSKALVTRDTRYDPNVARMVNPLPLKLDTHSETKSKSPFQSFQKLTPAISRPLPAKFPPKPVKSPPKHYRSPPKRAVSLEMAPMVESVASKSMCFALESTATCVDVTPDGQILIVAFEDGSIRLFDMDSSISSDRFGYLMGHFEACESEMETSSANFYGTMQLRIKISSDGKFLFVGSRVGPKLVLTINLQDFRNEEEEQARFSHSNQKLRGFADVSIGLEAHSYLFLTGLGVQKLHLWQFVPPTSTARESWEYLTCFGANGNRLISASFFSSQDSDTFTFASHCEEKNVQIWCNYVRGKDSDPLESRGKMTLKNCGKYLIYSMRHDIPDTRDVMTLSGSFAYSVHPNNEQICQFQLQLPTSISRQYFNIEKFSAGKSRRSSVILSQISASKDGKNLITISSDGILYASECNLTLSIAGKLDAKCTRALAYAPINCMGMLAILTSNCLRIDPIRAIIKRYGDPNNYNPQVTCAVCHIPNAQHWSISETPANVPRKPRPKLSVETHPVDQELEMYKQRYDQIVTEWQRRLKGERQMRRLFKVRETEFRQELREAMARIDQLEAEIDTKKRQEIDNSTKFQMREIDLQQQANVTSRYRMLCTRLETQLTELDDQKRALEKTSRTLLSQIDHYVSLSKERYRSIMAAECVICREKEAVHAVIPCGHLCLCEEDGNRVNAILTESNEKCPMCQRDVNALLRVN</sequence>
<keyword evidence="1" id="KW-0862">Zinc</keyword>
<feature type="compositionally biased region" description="Basic residues" evidence="3">
    <location>
        <begin position="127"/>
        <end position="139"/>
    </location>
</feature>
<dbReference type="PANTHER" id="PTHR22696:SF1">
    <property type="entry name" value="E3 UBIQUITIN-PROTEIN LIGASE RNF26"/>
    <property type="match status" value="1"/>
</dbReference>
<evidence type="ECO:0000256" key="3">
    <source>
        <dbReference type="SAM" id="MobiDB-lite"/>
    </source>
</evidence>
<feature type="region of interest" description="Disordered" evidence="3">
    <location>
        <begin position="117"/>
        <end position="155"/>
    </location>
</feature>
<dbReference type="EMBL" id="FR824085">
    <property type="protein sequence ID" value="CCA17760.1"/>
    <property type="molecule type" value="Genomic_DNA"/>
</dbReference>
<dbReference type="InterPro" id="IPR015943">
    <property type="entry name" value="WD40/YVTN_repeat-like_dom_sf"/>
</dbReference>
<feature type="compositionally biased region" description="Polar residues" evidence="3">
    <location>
        <begin position="1"/>
        <end position="17"/>
    </location>
</feature>
<keyword evidence="2" id="KW-0175">Coiled coil</keyword>
<evidence type="ECO:0000256" key="1">
    <source>
        <dbReference type="PROSITE-ProRule" id="PRU00175"/>
    </source>
</evidence>
<dbReference type="SUPFAM" id="SSF50978">
    <property type="entry name" value="WD40 repeat-like"/>
    <property type="match status" value="1"/>
</dbReference>
<dbReference type="InterPro" id="IPR013083">
    <property type="entry name" value="Znf_RING/FYVE/PHD"/>
</dbReference>
<keyword evidence="1" id="KW-0863">Zinc-finger</keyword>
<dbReference type="Pfam" id="PF13920">
    <property type="entry name" value="zf-C3HC4_3"/>
    <property type="match status" value="1"/>
</dbReference>
<feature type="region of interest" description="Disordered" evidence="3">
    <location>
        <begin position="1"/>
        <end position="84"/>
    </location>
</feature>
<dbReference type="GO" id="GO:0006511">
    <property type="term" value="P:ubiquitin-dependent protein catabolic process"/>
    <property type="evidence" value="ECO:0007669"/>
    <property type="project" value="TreeGrafter"/>
</dbReference>